<evidence type="ECO:0000313" key="3">
    <source>
        <dbReference type="EMBL" id="MBB4664095.1"/>
    </source>
</evidence>
<dbReference type="RefSeq" id="WP_183343826.1">
    <property type="nucleotide sequence ID" value="NZ_JACHNU010000006.1"/>
</dbReference>
<evidence type="ECO:0000256" key="1">
    <source>
        <dbReference type="SAM" id="MobiDB-lite"/>
    </source>
</evidence>
<keyword evidence="4" id="KW-1185">Reference proteome</keyword>
<evidence type="ECO:0000256" key="2">
    <source>
        <dbReference type="SAM" id="Phobius"/>
    </source>
</evidence>
<evidence type="ECO:0000313" key="4">
    <source>
        <dbReference type="Proteomes" id="UP000585272"/>
    </source>
</evidence>
<protein>
    <submittedName>
        <fullName evidence="3">Uncharacterized protein</fullName>
    </submittedName>
</protein>
<comment type="caution">
    <text evidence="3">The sequence shown here is derived from an EMBL/GenBank/DDBJ whole genome shotgun (WGS) entry which is preliminary data.</text>
</comment>
<name>A0A840IIE1_9ACTN</name>
<feature type="transmembrane region" description="Helical" evidence="2">
    <location>
        <begin position="196"/>
        <end position="216"/>
    </location>
</feature>
<reference evidence="3 4" key="1">
    <citation type="submission" date="2020-08" db="EMBL/GenBank/DDBJ databases">
        <title>Genomic Encyclopedia of Archaeal and Bacterial Type Strains, Phase II (KMG-II): from individual species to whole genera.</title>
        <authorList>
            <person name="Goeker M."/>
        </authorList>
    </citation>
    <scope>NUCLEOTIDE SEQUENCE [LARGE SCALE GENOMIC DNA]</scope>
    <source>
        <strain evidence="3 4">DSM 23288</strain>
    </source>
</reference>
<feature type="transmembrane region" description="Helical" evidence="2">
    <location>
        <begin position="222"/>
        <end position="246"/>
    </location>
</feature>
<feature type="region of interest" description="Disordered" evidence="1">
    <location>
        <begin position="100"/>
        <end position="119"/>
    </location>
</feature>
<proteinExistence type="predicted"/>
<organism evidence="3 4">
    <name type="scientific">Conexibacter arvalis</name>
    <dbReference type="NCBI Taxonomy" id="912552"/>
    <lineage>
        <taxon>Bacteria</taxon>
        <taxon>Bacillati</taxon>
        <taxon>Actinomycetota</taxon>
        <taxon>Thermoleophilia</taxon>
        <taxon>Solirubrobacterales</taxon>
        <taxon>Conexibacteraceae</taxon>
        <taxon>Conexibacter</taxon>
    </lineage>
</organism>
<feature type="transmembrane region" description="Helical" evidence="2">
    <location>
        <begin position="48"/>
        <end position="81"/>
    </location>
</feature>
<sequence length="466" mass="46936">MEDEPIPLPGSDAERRAHLRLAERLRDGGRAVAVETCWVRPRWELAHALHAGLGAAASVVAVGAPAVGLGLALFALLSLLLDLSGRLFLLRRLTPERATQTVVAPDPRGPGAPGSAVASPSAAALDAPAAGTAPGSAVASPSAARAALDAPAAGTAPGAAADARSSRVRLLLTAHVDAPRGGLRHRLARLRVGPPFLWVAVALLAVAACAAARLAGDGGETAVGLVQLAPTLVLLAAVGLLVDSALATPLPPDRRPADALIAAVGALDAAPPRNVAVDVVIAGAGEGQAVGFLAHLRRRLAHAGADAPAPTSRRALARLGGRAGTGAGADDRAPSGGRALARLGGRAGAGARRVRAARAGERRAEREAIAVVELTATDGPPRWLMSDAALLPLAYHPRLVSLAAAAANEERALGPGPARGGRVVGAALRARQRRLPAIRLAAPDETSAVALLLTFVELLDAQLERG</sequence>
<keyword evidence="2" id="KW-0472">Membrane</keyword>
<keyword evidence="2" id="KW-1133">Transmembrane helix</keyword>
<dbReference type="EMBL" id="JACHNU010000006">
    <property type="protein sequence ID" value="MBB4664095.1"/>
    <property type="molecule type" value="Genomic_DNA"/>
</dbReference>
<keyword evidence="2" id="KW-0812">Transmembrane</keyword>
<dbReference type="Proteomes" id="UP000585272">
    <property type="component" value="Unassembled WGS sequence"/>
</dbReference>
<accession>A0A840IIE1</accession>
<dbReference type="AlphaFoldDB" id="A0A840IIE1"/>
<gene>
    <name evidence="3" type="ORF">BDZ31_003698</name>
</gene>